<protein>
    <submittedName>
        <fullName evidence="4">Retrotransposon hot spot (RHS) protein</fullName>
    </submittedName>
</protein>
<gene>
    <name evidence="2" type="ORF">HPBE_LOCUS19086</name>
</gene>
<keyword evidence="3" id="KW-1185">Reference proteome</keyword>
<feature type="compositionally biased region" description="Basic and acidic residues" evidence="1">
    <location>
        <begin position="220"/>
        <end position="229"/>
    </location>
</feature>
<proteinExistence type="predicted"/>
<feature type="compositionally biased region" description="Basic residues" evidence="1">
    <location>
        <begin position="205"/>
        <end position="216"/>
    </location>
</feature>
<evidence type="ECO:0000256" key="1">
    <source>
        <dbReference type="SAM" id="MobiDB-lite"/>
    </source>
</evidence>
<reference evidence="2 3" key="1">
    <citation type="submission" date="2018-11" db="EMBL/GenBank/DDBJ databases">
        <authorList>
            <consortium name="Pathogen Informatics"/>
        </authorList>
    </citation>
    <scope>NUCLEOTIDE SEQUENCE [LARGE SCALE GENOMIC DNA]</scope>
</reference>
<dbReference type="WBParaSite" id="HPBE_0001908701-mRNA-1">
    <property type="protein sequence ID" value="HPBE_0001908701-mRNA-1"/>
    <property type="gene ID" value="HPBE_0001908701"/>
</dbReference>
<feature type="compositionally biased region" description="Polar residues" evidence="1">
    <location>
        <begin position="297"/>
        <end position="306"/>
    </location>
</feature>
<feature type="region of interest" description="Disordered" evidence="1">
    <location>
        <begin position="191"/>
        <end position="235"/>
    </location>
</feature>
<reference evidence="4" key="2">
    <citation type="submission" date="2019-09" db="UniProtKB">
        <authorList>
            <consortium name="WormBaseParasite"/>
        </authorList>
    </citation>
    <scope>IDENTIFICATION</scope>
</reference>
<evidence type="ECO:0000313" key="3">
    <source>
        <dbReference type="Proteomes" id="UP000050761"/>
    </source>
</evidence>
<name>A0A183GAM9_HELPZ</name>
<evidence type="ECO:0000313" key="2">
    <source>
        <dbReference type="EMBL" id="VDP13987.1"/>
    </source>
</evidence>
<dbReference type="OrthoDB" id="5866968at2759"/>
<sequence>MAVSPWAEEEPDRGFLVALELKYRRGSWGDGELCALFRTKLLGRALSLNEALFREIRKGGHDTLANATEKACQAERFTENIEGTRHEEEAEVAKVPCFRDKDGCGSRVIRKKAEGIAGQRVRNLHPAGEELTALVEVLVKEQTVGGKTVKAKIHVSKGEDDEVTLGTNVLSFLGYRLVHEGNARALTLQQQAESLRREREGPTPPKKKRKDRRRTNARAAEVEHRKDVTPDPSTGVQLADGTVKVTYWDQPVIGKTFVVQERIAPRQLQGRTEPKCHVFKETAMLWEARPLVDKATASENNPSSSMVECGRRRSGPRRGTRSTNSRRS</sequence>
<organism evidence="3 4">
    <name type="scientific">Heligmosomoides polygyrus</name>
    <name type="common">Parasitic roundworm</name>
    <dbReference type="NCBI Taxonomy" id="6339"/>
    <lineage>
        <taxon>Eukaryota</taxon>
        <taxon>Metazoa</taxon>
        <taxon>Ecdysozoa</taxon>
        <taxon>Nematoda</taxon>
        <taxon>Chromadorea</taxon>
        <taxon>Rhabditida</taxon>
        <taxon>Rhabditina</taxon>
        <taxon>Rhabditomorpha</taxon>
        <taxon>Strongyloidea</taxon>
        <taxon>Heligmosomidae</taxon>
        <taxon>Heligmosomoides</taxon>
    </lineage>
</organism>
<feature type="compositionally biased region" description="Basic residues" evidence="1">
    <location>
        <begin position="312"/>
        <end position="328"/>
    </location>
</feature>
<feature type="region of interest" description="Disordered" evidence="1">
    <location>
        <begin position="293"/>
        <end position="328"/>
    </location>
</feature>
<dbReference type="AlphaFoldDB" id="A0A183GAM9"/>
<dbReference type="Proteomes" id="UP000050761">
    <property type="component" value="Unassembled WGS sequence"/>
</dbReference>
<evidence type="ECO:0000313" key="4">
    <source>
        <dbReference type="WBParaSite" id="HPBE_0001908701-mRNA-1"/>
    </source>
</evidence>
<accession>A0A183GAM9</accession>
<accession>A0A3P8AIC4</accession>
<dbReference type="EMBL" id="UZAH01031126">
    <property type="protein sequence ID" value="VDP13987.1"/>
    <property type="molecule type" value="Genomic_DNA"/>
</dbReference>